<dbReference type="Proteomes" id="UP000610966">
    <property type="component" value="Unassembled WGS sequence"/>
</dbReference>
<feature type="region of interest" description="Disordered" evidence="6">
    <location>
        <begin position="250"/>
        <end position="313"/>
    </location>
</feature>
<dbReference type="InterPro" id="IPR005158">
    <property type="entry name" value="BTAD"/>
</dbReference>
<dbReference type="GO" id="GO:0016887">
    <property type="term" value="F:ATP hydrolysis activity"/>
    <property type="evidence" value="ECO:0007669"/>
    <property type="project" value="InterPro"/>
</dbReference>
<dbReference type="Gene3D" id="1.25.40.10">
    <property type="entry name" value="Tetratricopeptide repeat domain"/>
    <property type="match status" value="2"/>
</dbReference>
<evidence type="ECO:0000256" key="4">
    <source>
        <dbReference type="ARBA" id="ARBA00023163"/>
    </source>
</evidence>
<dbReference type="GO" id="GO:0006355">
    <property type="term" value="P:regulation of DNA-templated transcription"/>
    <property type="evidence" value="ECO:0007669"/>
    <property type="project" value="InterPro"/>
</dbReference>
<sequence>MTAAAFRVLGPVELQAPGGETGTLPPSVRVLLARLALAPGRVVSVDGLTDALWGENLPADATNALQIRVSKLRRALLAAGVGGDVLVTRAPGYLLAVPAESVDAYRFEHLVGEARGVAARGLTGPALECLDEALRLWRGPALADVGETDWALAESARLEELRLGAVEDRLELLLETGRHVETVADLERLVVDNPLRERLHRLLMLALYRSGRQADALTAYQALRHHLADELGIDPAPELQALAEAILRQQVPSQSPAGPSGSSSGGTAPATATAAPVDRPPAATAPTSPVPTSPAPASPVPSRAESEARVAAAHADRLPQRLASLIGRDDDMVTTLRRLGEARVVTLTGPGGVGKTTLALEIARGADDAIADRVHLIRLAALEAGAETVETFITELGLMSGGPGADSTEAIAEHLGPGRTLLVVDNCEHVIDDVAALIERLVGRCPGLRVLATSREALAIPGEVQVAVGPLAVPDETETSAAGSAAAISAAPAVRLFLDRARAVRPAFALDAETAPVVATICRQLDGMPLAIELAAARIKALSAADIAARLRDRFSLLTAGPRTSEARHRTLRATLDWSHDLLSDSERRLLRRLAVFRGGWTVQAAEDVCAFGGIASDEVLDLLFRLVDRSLVVPDPASGRFRLLVTVHEYARARLAEAGEAATCHARHLDHYLRLAEELGPQVRSQELAWSRLTDEHDNFRAALDHAVDSGKAGGADEPDRVGESGERDVVEIGFRLAGALVWFWSYGLRYEGDRALNALLETGGGTIAARALALQGIGVLSVYYPTPRSHAAVEESLALFEEIGDHRNAAISRLTMVWAGQYGGDADEYRRMIAKGRDELGDSDDGWWRAMTHYLEAALTLRLGEFEESARQWRHSIDLLRSTRDLMLGSAALAHLGVALREAGHHAEARAVLEEAVDENRRVDSLHGLTFALVHLAHTRLDLAEGEGRGAEETDGEGRGAEETDGEATAVLNEADEIARRARNPRCQAWAAWGRARIARTGGDVSRAYDECRRALTLLEEREFPWARARLWSFTAECAEATGHRDEAAQARHAALTVATTAATSVETTT</sequence>
<dbReference type="FunFam" id="1.25.40.10:FF:000222">
    <property type="entry name" value="SARP family transcriptional regulator"/>
    <property type="match status" value="1"/>
</dbReference>
<dbReference type="InterPro" id="IPR011990">
    <property type="entry name" value="TPR-like_helical_dom_sf"/>
</dbReference>
<dbReference type="Gene3D" id="3.40.50.300">
    <property type="entry name" value="P-loop containing nucleotide triphosphate hydrolases"/>
    <property type="match status" value="1"/>
</dbReference>
<keyword evidence="3 5" id="KW-0238">DNA-binding</keyword>
<dbReference type="PROSITE" id="PS51755">
    <property type="entry name" value="OMPR_PHOB"/>
    <property type="match status" value="1"/>
</dbReference>
<dbReference type="InterPro" id="IPR027417">
    <property type="entry name" value="P-loop_NTPase"/>
</dbReference>
<keyword evidence="9" id="KW-1185">Reference proteome</keyword>
<dbReference type="EMBL" id="BOOG01000054">
    <property type="protein sequence ID" value="GIH72532.1"/>
    <property type="molecule type" value="Genomic_DNA"/>
</dbReference>
<feature type="compositionally biased region" description="Pro residues" evidence="6">
    <location>
        <begin position="288"/>
        <end position="299"/>
    </location>
</feature>
<comment type="caution">
    <text evidence="8">The sequence shown here is derived from an EMBL/GenBank/DDBJ whole genome shotgun (WGS) entry which is preliminary data.</text>
</comment>
<accession>A0A8J3RBA5</accession>
<feature type="compositionally biased region" description="Basic and acidic residues" evidence="6">
    <location>
        <begin position="304"/>
        <end position="313"/>
    </location>
</feature>
<dbReference type="Pfam" id="PF03704">
    <property type="entry name" value="BTAD"/>
    <property type="match status" value="1"/>
</dbReference>
<dbReference type="Pfam" id="PF13401">
    <property type="entry name" value="AAA_22"/>
    <property type="match status" value="1"/>
</dbReference>
<dbReference type="Gene3D" id="1.10.10.10">
    <property type="entry name" value="Winged helix-like DNA-binding domain superfamily/Winged helix DNA-binding domain"/>
    <property type="match status" value="1"/>
</dbReference>
<gene>
    <name evidence="8" type="ORF">Mth01_47850</name>
</gene>
<evidence type="ECO:0000313" key="8">
    <source>
        <dbReference type="EMBL" id="GIH72532.1"/>
    </source>
</evidence>
<dbReference type="SMART" id="SM00862">
    <property type="entry name" value="Trans_reg_C"/>
    <property type="match status" value="1"/>
</dbReference>
<dbReference type="SMART" id="SM01043">
    <property type="entry name" value="BTAD"/>
    <property type="match status" value="1"/>
</dbReference>
<dbReference type="Pfam" id="PF25872">
    <property type="entry name" value="HTH_77"/>
    <property type="match status" value="1"/>
</dbReference>
<dbReference type="SUPFAM" id="SSF48452">
    <property type="entry name" value="TPR-like"/>
    <property type="match status" value="3"/>
</dbReference>
<evidence type="ECO:0000259" key="7">
    <source>
        <dbReference type="PROSITE" id="PS51755"/>
    </source>
</evidence>
<dbReference type="CDD" id="cd01120">
    <property type="entry name" value="RecA-like_superfamily"/>
    <property type="match status" value="1"/>
</dbReference>
<organism evidence="8 9">
    <name type="scientific">Sphaerimonospora thailandensis</name>
    <dbReference type="NCBI Taxonomy" id="795644"/>
    <lineage>
        <taxon>Bacteria</taxon>
        <taxon>Bacillati</taxon>
        <taxon>Actinomycetota</taxon>
        <taxon>Actinomycetes</taxon>
        <taxon>Streptosporangiales</taxon>
        <taxon>Streptosporangiaceae</taxon>
        <taxon>Sphaerimonospora</taxon>
    </lineage>
</organism>
<evidence type="ECO:0000256" key="5">
    <source>
        <dbReference type="PROSITE-ProRule" id="PRU01091"/>
    </source>
</evidence>
<evidence type="ECO:0000256" key="6">
    <source>
        <dbReference type="SAM" id="MobiDB-lite"/>
    </source>
</evidence>
<dbReference type="InterPro" id="IPR003593">
    <property type="entry name" value="AAA+_ATPase"/>
</dbReference>
<evidence type="ECO:0000256" key="3">
    <source>
        <dbReference type="ARBA" id="ARBA00023125"/>
    </source>
</evidence>
<dbReference type="GO" id="GO:0003677">
    <property type="term" value="F:DNA binding"/>
    <property type="evidence" value="ECO:0007669"/>
    <property type="project" value="UniProtKB-UniRule"/>
</dbReference>
<dbReference type="RefSeq" id="WP_204018197.1">
    <property type="nucleotide sequence ID" value="NZ_BOOG01000054.1"/>
</dbReference>
<name>A0A8J3RBA5_9ACTN</name>
<dbReference type="InterPro" id="IPR036388">
    <property type="entry name" value="WH-like_DNA-bd_sf"/>
</dbReference>
<dbReference type="SUPFAM" id="SSF52540">
    <property type="entry name" value="P-loop containing nucleoside triphosphate hydrolases"/>
    <property type="match status" value="1"/>
</dbReference>
<dbReference type="Pfam" id="PF00486">
    <property type="entry name" value="Trans_reg_C"/>
    <property type="match status" value="1"/>
</dbReference>
<dbReference type="PRINTS" id="PR00364">
    <property type="entry name" value="DISEASERSIST"/>
</dbReference>
<dbReference type="SMART" id="SM00382">
    <property type="entry name" value="AAA"/>
    <property type="match status" value="1"/>
</dbReference>
<dbReference type="CDD" id="cd15831">
    <property type="entry name" value="BTAD"/>
    <property type="match status" value="1"/>
</dbReference>
<dbReference type="InterPro" id="IPR001867">
    <property type="entry name" value="OmpR/PhoB-type_DNA-bd"/>
</dbReference>
<protein>
    <recommendedName>
        <fullName evidence="7">OmpR/PhoB-type domain-containing protein</fullName>
    </recommendedName>
</protein>
<dbReference type="GO" id="GO:0000160">
    <property type="term" value="P:phosphorelay signal transduction system"/>
    <property type="evidence" value="ECO:0007669"/>
    <property type="project" value="InterPro"/>
</dbReference>
<keyword evidence="2" id="KW-0805">Transcription regulation</keyword>
<dbReference type="SUPFAM" id="SSF46894">
    <property type="entry name" value="C-terminal effector domain of the bipartite response regulators"/>
    <property type="match status" value="1"/>
</dbReference>
<evidence type="ECO:0000256" key="1">
    <source>
        <dbReference type="ARBA" id="ARBA00005820"/>
    </source>
</evidence>
<feature type="DNA-binding region" description="OmpR/PhoB-type" evidence="5">
    <location>
        <begin position="1"/>
        <end position="97"/>
    </location>
</feature>
<feature type="compositionally biased region" description="Low complexity" evidence="6">
    <location>
        <begin position="252"/>
        <end position="287"/>
    </location>
</feature>
<feature type="region of interest" description="Disordered" evidence="6">
    <location>
        <begin position="946"/>
        <end position="971"/>
    </location>
</feature>
<dbReference type="PANTHER" id="PTHR47691:SF3">
    <property type="entry name" value="HTH-TYPE TRANSCRIPTIONAL REGULATOR RV0890C-RELATED"/>
    <property type="match status" value="1"/>
</dbReference>
<proteinExistence type="inferred from homology"/>
<reference evidence="8" key="1">
    <citation type="submission" date="2021-01" db="EMBL/GenBank/DDBJ databases">
        <title>Whole genome shotgun sequence of Sphaerimonospora thailandensis NBRC 107569.</title>
        <authorList>
            <person name="Komaki H."/>
            <person name="Tamura T."/>
        </authorList>
    </citation>
    <scope>NUCLEOTIDE SEQUENCE</scope>
    <source>
        <strain evidence="8">NBRC 107569</strain>
    </source>
</reference>
<dbReference type="InterPro" id="IPR049945">
    <property type="entry name" value="AAA_22"/>
</dbReference>
<comment type="similarity">
    <text evidence="1">Belongs to the AfsR/DnrI/RedD regulatory family.</text>
</comment>
<keyword evidence="4" id="KW-0804">Transcription</keyword>
<dbReference type="InterPro" id="IPR016032">
    <property type="entry name" value="Sig_transdc_resp-reg_C-effctor"/>
</dbReference>
<feature type="compositionally biased region" description="Basic and acidic residues" evidence="6">
    <location>
        <begin position="946"/>
        <end position="964"/>
    </location>
</feature>
<dbReference type="AlphaFoldDB" id="A0A8J3RBA5"/>
<feature type="domain" description="OmpR/PhoB-type" evidence="7">
    <location>
        <begin position="1"/>
        <end position="97"/>
    </location>
</feature>
<evidence type="ECO:0000256" key="2">
    <source>
        <dbReference type="ARBA" id="ARBA00023015"/>
    </source>
</evidence>
<dbReference type="PANTHER" id="PTHR47691">
    <property type="entry name" value="REGULATOR-RELATED"/>
    <property type="match status" value="1"/>
</dbReference>
<evidence type="ECO:0000313" key="9">
    <source>
        <dbReference type="Proteomes" id="UP000610966"/>
    </source>
</evidence>
<dbReference type="InterPro" id="IPR058852">
    <property type="entry name" value="HTH_77"/>
</dbReference>